<evidence type="ECO:0000313" key="1">
    <source>
        <dbReference type="EMBL" id="MCB5494768.1"/>
    </source>
</evidence>
<name>A0AAJ1B0V4_MEDGN</name>
<dbReference type="EMBL" id="JAJBNC010000023">
    <property type="protein sequence ID" value="MCB5494768.1"/>
    <property type="molecule type" value="Genomic_DNA"/>
</dbReference>
<comment type="caution">
    <text evidence="1">The sequence shown here is derived from an EMBL/GenBank/DDBJ whole genome shotgun (WGS) entry which is preliminary data.</text>
</comment>
<organism evidence="1 2">
    <name type="scientific">Mediterraneibacter gnavus</name>
    <name type="common">Ruminococcus gnavus</name>
    <dbReference type="NCBI Taxonomy" id="33038"/>
    <lineage>
        <taxon>Bacteria</taxon>
        <taxon>Bacillati</taxon>
        <taxon>Bacillota</taxon>
        <taxon>Clostridia</taxon>
        <taxon>Lachnospirales</taxon>
        <taxon>Lachnospiraceae</taxon>
        <taxon>Mediterraneibacter</taxon>
    </lineage>
</organism>
<sequence length="47" mass="5610">MPKGSNQKFKLYRLAQIMQEQTDDEHYITMPEIMKGLEKYDVTEKCV</sequence>
<dbReference type="AlphaFoldDB" id="A0AAJ1B0V4"/>
<proteinExistence type="predicted"/>
<dbReference type="Proteomes" id="UP001297422">
    <property type="component" value="Unassembled WGS sequence"/>
</dbReference>
<gene>
    <name evidence="1" type="ORF">LIQ10_13640</name>
</gene>
<accession>A0AAJ1B0V4</accession>
<reference evidence="1" key="1">
    <citation type="submission" date="2021-10" db="EMBL/GenBank/DDBJ databases">
        <title>Collection of gut derived symbiotic bacterial strains cultured from healthy donors.</title>
        <authorList>
            <person name="Lin H."/>
            <person name="Littmann E."/>
            <person name="Claire K."/>
            <person name="Pamer E."/>
        </authorList>
    </citation>
    <scope>NUCLEOTIDE SEQUENCE</scope>
    <source>
        <strain evidence="1">MSK.23.4</strain>
    </source>
</reference>
<protein>
    <submittedName>
        <fullName evidence="1">Uncharacterized protein</fullName>
    </submittedName>
</protein>
<evidence type="ECO:0000313" key="2">
    <source>
        <dbReference type="Proteomes" id="UP001297422"/>
    </source>
</evidence>